<feature type="domain" description="NfeD-like C-terminal" evidence="6">
    <location>
        <begin position="93"/>
        <end position="146"/>
    </location>
</feature>
<protein>
    <submittedName>
        <fullName evidence="7">NfeD family protein</fullName>
    </submittedName>
</protein>
<dbReference type="EMBL" id="WTYX01000002">
    <property type="protein sequence ID" value="MXO91094.1"/>
    <property type="molecule type" value="Genomic_DNA"/>
</dbReference>
<feature type="transmembrane region" description="Helical" evidence="5">
    <location>
        <begin position="12"/>
        <end position="41"/>
    </location>
</feature>
<evidence type="ECO:0000256" key="1">
    <source>
        <dbReference type="ARBA" id="ARBA00004141"/>
    </source>
</evidence>
<comment type="caution">
    <text evidence="7">The sequence shown here is derived from an EMBL/GenBank/DDBJ whole genome shotgun (WGS) entry which is preliminary data.</text>
</comment>
<name>A0A844ZUE2_9SPHN</name>
<keyword evidence="3 5" id="KW-1133">Transmembrane helix</keyword>
<evidence type="ECO:0000256" key="3">
    <source>
        <dbReference type="ARBA" id="ARBA00022989"/>
    </source>
</evidence>
<dbReference type="PANTHER" id="PTHR33507">
    <property type="entry name" value="INNER MEMBRANE PROTEIN YBBJ"/>
    <property type="match status" value="1"/>
</dbReference>
<keyword evidence="4 5" id="KW-0472">Membrane</keyword>
<dbReference type="OrthoDB" id="9810336at2"/>
<dbReference type="InterPro" id="IPR002810">
    <property type="entry name" value="NfeD-like_C"/>
</dbReference>
<organism evidence="7 8">
    <name type="scientific">Pontixanthobacter aquaemixtae</name>
    <dbReference type="NCBI Taxonomy" id="1958940"/>
    <lineage>
        <taxon>Bacteria</taxon>
        <taxon>Pseudomonadati</taxon>
        <taxon>Pseudomonadota</taxon>
        <taxon>Alphaproteobacteria</taxon>
        <taxon>Sphingomonadales</taxon>
        <taxon>Erythrobacteraceae</taxon>
        <taxon>Pontixanthobacter</taxon>
    </lineage>
</organism>
<evidence type="ECO:0000256" key="2">
    <source>
        <dbReference type="ARBA" id="ARBA00022692"/>
    </source>
</evidence>
<comment type="subcellular location">
    <subcellularLocation>
        <location evidence="1">Membrane</location>
        <topology evidence="1">Multi-pass membrane protein</topology>
    </subcellularLocation>
</comment>
<evidence type="ECO:0000256" key="4">
    <source>
        <dbReference type="ARBA" id="ARBA00023136"/>
    </source>
</evidence>
<proteinExistence type="predicted"/>
<evidence type="ECO:0000256" key="5">
    <source>
        <dbReference type="SAM" id="Phobius"/>
    </source>
</evidence>
<gene>
    <name evidence="7" type="ORF">GRI41_09695</name>
</gene>
<keyword evidence="2 5" id="KW-0812">Transmembrane</keyword>
<evidence type="ECO:0000313" key="8">
    <source>
        <dbReference type="Proteomes" id="UP000442714"/>
    </source>
</evidence>
<sequence length="147" mass="15891">MEWFQGLDAAWAWLAIGIALAALELVLPGIYLIWLALAALITGALTAVLDLGTAVQVLNFFFLSLIIAFSAKRFLRDRPIESENPTLNHRGIQMIGQTVKVAQAIKDGEGRVTVGDSEWIAHGPDAKVGERVRIVDAKGAMVTVEPV</sequence>
<evidence type="ECO:0000313" key="7">
    <source>
        <dbReference type="EMBL" id="MXO91094.1"/>
    </source>
</evidence>
<accession>A0A844ZUE2</accession>
<reference evidence="7 8" key="1">
    <citation type="submission" date="2019-12" db="EMBL/GenBank/DDBJ databases">
        <title>Genomic-based taxomic classification of the family Erythrobacteraceae.</title>
        <authorList>
            <person name="Xu L."/>
        </authorList>
    </citation>
    <scope>NUCLEOTIDE SEQUENCE [LARGE SCALE GENOMIC DNA]</scope>
    <source>
        <strain evidence="7 8">KCTC 52763</strain>
    </source>
</reference>
<feature type="transmembrane region" description="Helical" evidence="5">
    <location>
        <begin position="47"/>
        <end position="69"/>
    </location>
</feature>
<evidence type="ECO:0000259" key="6">
    <source>
        <dbReference type="Pfam" id="PF01957"/>
    </source>
</evidence>
<dbReference type="Gene3D" id="2.40.50.140">
    <property type="entry name" value="Nucleic acid-binding proteins"/>
    <property type="match status" value="1"/>
</dbReference>
<dbReference type="Proteomes" id="UP000442714">
    <property type="component" value="Unassembled WGS sequence"/>
</dbReference>
<keyword evidence="8" id="KW-1185">Reference proteome</keyword>
<dbReference type="SUPFAM" id="SSF141322">
    <property type="entry name" value="NfeD domain-like"/>
    <property type="match status" value="1"/>
</dbReference>
<dbReference type="InterPro" id="IPR052165">
    <property type="entry name" value="Membrane_assoc_protease"/>
</dbReference>
<dbReference type="AlphaFoldDB" id="A0A844ZUE2"/>
<dbReference type="RefSeq" id="WP_160604817.1">
    <property type="nucleotide sequence ID" value="NZ_WTYX01000002.1"/>
</dbReference>
<dbReference type="PANTHER" id="PTHR33507:SF3">
    <property type="entry name" value="INNER MEMBRANE PROTEIN YBBJ"/>
    <property type="match status" value="1"/>
</dbReference>
<dbReference type="GO" id="GO:0005886">
    <property type="term" value="C:plasma membrane"/>
    <property type="evidence" value="ECO:0007669"/>
    <property type="project" value="TreeGrafter"/>
</dbReference>
<dbReference type="Pfam" id="PF01957">
    <property type="entry name" value="NfeD"/>
    <property type="match status" value="1"/>
</dbReference>
<dbReference type="InterPro" id="IPR012340">
    <property type="entry name" value="NA-bd_OB-fold"/>
</dbReference>